<evidence type="ECO:0000313" key="3">
    <source>
        <dbReference type="Proteomes" id="UP000219042"/>
    </source>
</evidence>
<reference evidence="3" key="1">
    <citation type="submission" date="2016-09" db="EMBL/GenBank/DDBJ databases">
        <authorList>
            <person name="Varghese N."/>
            <person name="Submissions S."/>
        </authorList>
    </citation>
    <scope>NUCLEOTIDE SEQUENCE [LARGE SCALE GENOMIC DNA]</scope>
    <source>
        <strain evidence="3">ANC 4466</strain>
    </source>
</reference>
<accession>A0A240EFB0</accession>
<dbReference type="Gene3D" id="3.10.180.10">
    <property type="entry name" value="2,3-Dihydroxybiphenyl 1,2-Dioxygenase, domain 1"/>
    <property type="match status" value="1"/>
</dbReference>
<protein>
    <recommendedName>
        <fullName evidence="1">VOC domain-containing protein</fullName>
    </recommendedName>
</protein>
<dbReference type="AlphaFoldDB" id="A0A240EFB0"/>
<dbReference type="InterPro" id="IPR029068">
    <property type="entry name" value="Glyas_Bleomycin-R_OHBP_Dase"/>
</dbReference>
<dbReference type="RefSeq" id="WP_097080391.1">
    <property type="nucleotide sequence ID" value="NZ_BAABHT010000013.1"/>
</dbReference>
<sequence>MGVKQDHVSANLPALNFEDTLAFYQNLGFHAQYLSDQWMILVRGPLEIEFFLYSTLRPSQSDHSVCIWVRDLDGLHAVWSALDWQQYTTPVKITEILQDAQIRRFSIIDINGNLLRCLSLNQNGTN</sequence>
<dbReference type="InterPro" id="IPR037523">
    <property type="entry name" value="VOC_core"/>
</dbReference>
<feature type="domain" description="VOC" evidence="1">
    <location>
        <begin position="4"/>
        <end position="120"/>
    </location>
</feature>
<evidence type="ECO:0000313" key="2">
    <source>
        <dbReference type="EMBL" id="SNX46655.1"/>
    </source>
</evidence>
<dbReference type="EMBL" id="OANT01000014">
    <property type="protein sequence ID" value="SNX46655.1"/>
    <property type="molecule type" value="Genomic_DNA"/>
</dbReference>
<dbReference type="PROSITE" id="PS51819">
    <property type="entry name" value="VOC"/>
    <property type="match status" value="1"/>
</dbReference>
<evidence type="ECO:0000259" key="1">
    <source>
        <dbReference type="PROSITE" id="PS51819"/>
    </source>
</evidence>
<keyword evidence="3" id="KW-1185">Reference proteome</keyword>
<dbReference type="OrthoDB" id="6624781at2"/>
<name>A0A240EFB0_9GAMM</name>
<gene>
    <name evidence="2" type="ORF">SAMN05421731_11469</name>
</gene>
<dbReference type="SUPFAM" id="SSF54593">
    <property type="entry name" value="Glyoxalase/Bleomycin resistance protein/Dihydroxybiphenyl dioxygenase"/>
    <property type="match status" value="1"/>
</dbReference>
<dbReference type="Proteomes" id="UP000219042">
    <property type="component" value="Unassembled WGS sequence"/>
</dbReference>
<proteinExistence type="predicted"/>
<organism evidence="2 3">
    <name type="scientific">Acinetobacter puyangensis</name>
    <dbReference type="NCBI Taxonomy" id="1096779"/>
    <lineage>
        <taxon>Bacteria</taxon>
        <taxon>Pseudomonadati</taxon>
        <taxon>Pseudomonadota</taxon>
        <taxon>Gammaproteobacteria</taxon>
        <taxon>Moraxellales</taxon>
        <taxon>Moraxellaceae</taxon>
        <taxon>Acinetobacter</taxon>
    </lineage>
</organism>